<organism evidence="2 3">
    <name type="scientific">Prauserella flavalba</name>
    <dbReference type="NCBI Taxonomy" id="1477506"/>
    <lineage>
        <taxon>Bacteria</taxon>
        <taxon>Bacillati</taxon>
        <taxon>Actinomycetota</taxon>
        <taxon>Actinomycetes</taxon>
        <taxon>Pseudonocardiales</taxon>
        <taxon>Pseudonocardiaceae</taxon>
        <taxon>Prauserella</taxon>
    </lineage>
</organism>
<feature type="domain" description="SnoaL-like" evidence="1">
    <location>
        <begin position="14"/>
        <end position="124"/>
    </location>
</feature>
<reference evidence="2 3" key="1">
    <citation type="submission" date="2016-07" db="EMBL/GenBank/DDBJ databases">
        <title>Draft genome sequence of Prauserella sp. YIM 121212, isolated from alkaline soil.</title>
        <authorList>
            <person name="Ruckert C."/>
            <person name="Albersmeier A."/>
            <person name="Jiang C.-L."/>
            <person name="Jiang Y."/>
            <person name="Kalinowski J."/>
            <person name="Schneider O."/>
            <person name="Winkler A."/>
            <person name="Zotchev S.B."/>
        </authorList>
    </citation>
    <scope>NUCLEOTIDE SEQUENCE [LARGE SCALE GENOMIC DNA]</scope>
    <source>
        <strain evidence="2 3">YIM 121212</strain>
    </source>
</reference>
<protein>
    <recommendedName>
        <fullName evidence="1">SnoaL-like domain-containing protein</fullName>
    </recommendedName>
</protein>
<gene>
    <name evidence="2" type="ORF">BA062_12330</name>
</gene>
<dbReference type="Proteomes" id="UP000247892">
    <property type="component" value="Unassembled WGS sequence"/>
</dbReference>
<dbReference type="InterPro" id="IPR037401">
    <property type="entry name" value="SnoaL-like"/>
</dbReference>
<dbReference type="AlphaFoldDB" id="A0A318LNQ0"/>
<keyword evidence="3" id="KW-1185">Reference proteome</keyword>
<evidence type="ECO:0000259" key="1">
    <source>
        <dbReference type="Pfam" id="PF12680"/>
    </source>
</evidence>
<accession>A0A318LNQ0</accession>
<dbReference type="Gene3D" id="3.10.450.50">
    <property type="match status" value="1"/>
</dbReference>
<dbReference type="Pfam" id="PF12680">
    <property type="entry name" value="SnoaL_2"/>
    <property type="match status" value="1"/>
</dbReference>
<dbReference type="RefSeq" id="WP_110336216.1">
    <property type="nucleotide sequence ID" value="NZ_JBHVKT010000012.1"/>
</dbReference>
<name>A0A318LNQ0_9PSEU</name>
<comment type="caution">
    <text evidence="2">The sequence shown here is derived from an EMBL/GenBank/DDBJ whole genome shotgun (WGS) entry which is preliminary data.</text>
</comment>
<dbReference type="OrthoDB" id="3529367at2"/>
<evidence type="ECO:0000313" key="2">
    <source>
        <dbReference type="EMBL" id="PXY36216.1"/>
    </source>
</evidence>
<evidence type="ECO:0000313" key="3">
    <source>
        <dbReference type="Proteomes" id="UP000247892"/>
    </source>
</evidence>
<sequence length="128" mass="13938">MTAPDQALLDRAHAVVAAWNALDYDALRELVHEDVTVVHQNRGVGAQGREKMFATIDAMGKAFPDRSIGKTTRWAVSGRTVFRETVWQGTAAVDVPGFGKAGEHCSLNVASLMTFGDDGRLVEWCDYG</sequence>
<dbReference type="EMBL" id="MASU01000005">
    <property type="protein sequence ID" value="PXY36216.1"/>
    <property type="molecule type" value="Genomic_DNA"/>
</dbReference>
<dbReference type="SUPFAM" id="SSF54427">
    <property type="entry name" value="NTF2-like"/>
    <property type="match status" value="1"/>
</dbReference>
<proteinExistence type="predicted"/>
<dbReference type="InterPro" id="IPR032710">
    <property type="entry name" value="NTF2-like_dom_sf"/>
</dbReference>